<sequence>MVAGRKKAPEVRRFLAPARESDRKPQESENYWLQREKAMDTLLARWHGRWATKPCS</sequence>
<feature type="compositionally biased region" description="Basic and acidic residues" evidence="1">
    <location>
        <begin position="7"/>
        <end position="27"/>
    </location>
</feature>
<dbReference type="Proteomes" id="UP000265520">
    <property type="component" value="Unassembled WGS sequence"/>
</dbReference>
<accession>A0A392UWU7</accession>
<feature type="region of interest" description="Disordered" evidence="1">
    <location>
        <begin position="1"/>
        <end position="28"/>
    </location>
</feature>
<evidence type="ECO:0000256" key="1">
    <source>
        <dbReference type="SAM" id="MobiDB-lite"/>
    </source>
</evidence>
<organism evidence="2 3">
    <name type="scientific">Trifolium medium</name>
    <dbReference type="NCBI Taxonomy" id="97028"/>
    <lineage>
        <taxon>Eukaryota</taxon>
        <taxon>Viridiplantae</taxon>
        <taxon>Streptophyta</taxon>
        <taxon>Embryophyta</taxon>
        <taxon>Tracheophyta</taxon>
        <taxon>Spermatophyta</taxon>
        <taxon>Magnoliopsida</taxon>
        <taxon>eudicotyledons</taxon>
        <taxon>Gunneridae</taxon>
        <taxon>Pentapetalae</taxon>
        <taxon>rosids</taxon>
        <taxon>fabids</taxon>
        <taxon>Fabales</taxon>
        <taxon>Fabaceae</taxon>
        <taxon>Papilionoideae</taxon>
        <taxon>50 kb inversion clade</taxon>
        <taxon>NPAAA clade</taxon>
        <taxon>Hologalegina</taxon>
        <taxon>IRL clade</taxon>
        <taxon>Trifolieae</taxon>
        <taxon>Trifolium</taxon>
    </lineage>
</organism>
<proteinExistence type="predicted"/>
<reference evidence="2 3" key="1">
    <citation type="journal article" date="2018" name="Front. Plant Sci.">
        <title>Red Clover (Trifolium pratense) and Zigzag Clover (T. medium) - A Picture of Genomic Similarities and Differences.</title>
        <authorList>
            <person name="Dluhosova J."/>
            <person name="Istvanek J."/>
            <person name="Nedelnik J."/>
            <person name="Repkova J."/>
        </authorList>
    </citation>
    <scope>NUCLEOTIDE SEQUENCE [LARGE SCALE GENOMIC DNA]</scope>
    <source>
        <strain evidence="3">cv. 10/8</strain>
        <tissue evidence="2">Leaf</tissue>
    </source>
</reference>
<gene>
    <name evidence="2" type="ORF">A2U01_0100446</name>
</gene>
<dbReference type="AlphaFoldDB" id="A0A392UWU7"/>
<name>A0A392UWU7_9FABA</name>
<keyword evidence="3" id="KW-1185">Reference proteome</keyword>
<dbReference type="EMBL" id="LXQA010967775">
    <property type="protein sequence ID" value="MCI79175.1"/>
    <property type="molecule type" value="Genomic_DNA"/>
</dbReference>
<protein>
    <submittedName>
        <fullName evidence="2">Uncharacterized protein</fullName>
    </submittedName>
</protein>
<evidence type="ECO:0000313" key="2">
    <source>
        <dbReference type="EMBL" id="MCI79175.1"/>
    </source>
</evidence>
<evidence type="ECO:0000313" key="3">
    <source>
        <dbReference type="Proteomes" id="UP000265520"/>
    </source>
</evidence>
<comment type="caution">
    <text evidence="2">The sequence shown here is derived from an EMBL/GenBank/DDBJ whole genome shotgun (WGS) entry which is preliminary data.</text>
</comment>